<dbReference type="Proteomes" id="UP000187203">
    <property type="component" value="Unassembled WGS sequence"/>
</dbReference>
<keyword evidence="2" id="KW-1185">Reference proteome</keyword>
<accession>A0A1R3GYK9</accession>
<evidence type="ECO:0000313" key="1">
    <source>
        <dbReference type="EMBL" id="OMO63179.1"/>
    </source>
</evidence>
<evidence type="ECO:0000313" key="2">
    <source>
        <dbReference type="Proteomes" id="UP000187203"/>
    </source>
</evidence>
<protein>
    <submittedName>
        <fullName evidence="1">Uncharacterized protein</fullName>
    </submittedName>
</protein>
<proteinExistence type="predicted"/>
<sequence>MTVLPLPCHPNLLRLLSLPPPLSSPCTPRAPPTLTSRRLLQLLSGFSGDPSLLHLPPSTSGQC</sequence>
<name>A0A1R3GYK9_9ROSI</name>
<dbReference type="AlphaFoldDB" id="A0A1R3GYK9"/>
<gene>
    <name evidence="1" type="ORF">COLO4_32690</name>
</gene>
<comment type="caution">
    <text evidence="1">The sequence shown here is derived from an EMBL/GenBank/DDBJ whole genome shotgun (WGS) entry which is preliminary data.</text>
</comment>
<dbReference type="EMBL" id="AWUE01021143">
    <property type="protein sequence ID" value="OMO63179.1"/>
    <property type="molecule type" value="Genomic_DNA"/>
</dbReference>
<reference evidence="2" key="1">
    <citation type="submission" date="2013-09" db="EMBL/GenBank/DDBJ databases">
        <title>Corchorus olitorius genome sequencing.</title>
        <authorList>
            <person name="Alam M."/>
            <person name="Haque M.S."/>
            <person name="Islam M.S."/>
            <person name="Emdad E.M."/>
            <person name="Islam M.M."/>
            <person name="Ahmed B."/>
            <person name="Halim A."/>
            <person name="Hossen Q.M.M."/>
            <person name="Hossain M.Z."/>
            <person name="Ahmed R."/>
            <person name="Khan M.M."/>
            <person name="Islam R."/>
            <person name="Rashid M.M."/>
            <person name="Khan S.A."/>
            <person name="Rahman M.S."/>
            <person name="Alam M."/>
            <person name="Yahiya A.S."/>
            <person name="Khan M.S."/>
            <person name="Azam M.S."/>
            <person name="Haque T."/>
            <person name="Lashkar M.Z.H."/>
            <person name="Akhand A.I."/>
            <person name="Morshed G."/>
            <person name="Roy S."/>
            <person name="Uddin K.S."/>
            <person name="Rabeya T."/>
            <person name="Hossain A.S."/>
            <person name="Chowdhury A."/>
            <person name="Snigdha A.R."/>
            <person name="Mortoza M.S."/>
            <person name="Matin S.A."/>
            <person name="Hoque S.M.E."/>
            <person name="Islam M.K."/>
            <person name="Roy D.K."/>
            <person name="Haider R."/>
            <person name="Moosa M.M."/>
            <person name="Elias S.M."/>
            <person name="Hasan A.M."/>
            <person name="Jahan S."/>
            <person name="Shafiuddin M."/>
            <person name="Mahmood N."/>
            <person name="Shommy N.S."/>
        </authorList>
    </citation>
    <scope>NUCLEOTIDE SEQUENCE [LARGE SCALE GENOMIC DNA]</scope>
    <source>
        <strain evidence="2">cv. O-4</strain>
    </source>
</reference>
<organism evidence="1 2">
    <name type="scientific">Corchorus olitorius</name>
    <dbReference type="NCBI Taxonomy" id="93759"/>
    <lineage>
        <taxon>Eukaryota</taxon>
        <taxon>Viridiplantae</taxon>
        <taxon>Streptophyta</taxon>
        <taxon>Embryophyta</taxon>
        <taxon>Tracheophyta</taxon>
        <taxon>Spermatophyta</taxon>
        <taxon>Magnoliopsida</taxon>
        <taxon>eudicotyledons</taxon>
        <taxon>Gunneridae</taxon>
        <taxon>Pentapetalae</taxon>
        <taxon>rosids</taxon>
        <taxon>malvids</taxon>
        <taxon>Malvales</taxon>
        <taxon>Malvaceae</taxon>
        <taxon>Grewioideae</taxon>
        <taxon>Apeibeae</taxon>
        <taxon>Corchorus</taxon>
    </lineage>
</organism>